<evidence type="ECO:0000313" key="11">
    <source>
        <dbReference type="Proteomes" id="UP000198553"/>
    </source>
</evidence>
<evidence type="ECO:0000256" key="2">
    <source>
        <dbReference type="ARBA" id="ARBA00009347"/>
    </source>
</evidence>
<dbReference type="STRING" id="930146.SAMN05192533_108147"/>
<evidence type="ECO:0000256" key="4">
    <source>
        <dbReference type="ARBA" id="ARBA00022827"/>
    </source>
</evidence>
<accession>A0A1H8DAS0</accession>
<feature type="domain" description="Acyl-CoA oxidase/dehydrogenase middle" evidence="8">
    <location>
        <begin position="124"/>
        <end position="195"/>
    </location>
</feature>
<dbReference type="AlphaFoldDB" id="A0A1H8DAS0"/>
<dbReference type="SUPFAM" id="SSF56645">
    <property type="entry name" value="Acyl-CoA dehydrogenase NM domain-like"/>
    <property type="match status" value="1"/>
</dbReference>
<dbReference type="PANTHER" id="PTHR43884:SF20">
    <property type="entry name" value="ACYL-COA DEHYDROGENASE FADE28"/>
    <property type="match status" value="1"/>
</dbReference>
<dbReference type="Gene3D" id="1.10.540.10">
    <property type="entry name" value="Acyl-CoA dehydrogenase/oxidase, N-terminal domain"/>
    <property type="match status" value="1"/>
</dbReference>
<dbReference type="Pfam" id="PF02771">
    <property type="entry name" value="Acyl-CoA_dh_N"/>
    <property type="match status" value="1"/>
</dbReference>
<dbReference type="RefSeq" id="WP_090746029.1">
    <property type="nucleotide sequence ID" value="NZ_FOBW01000008.1"/>
</dbReference>
<organism evidence="10 11">
    <name type="scientific">Mesobacillus persicus</name>
    <dbReference type="NCBI Taxonomy" id="930146"/>
    <lineage>
        <taxon>Bacteria</taxon>
        <taxon>Bacillati</taxon>
        <taxon>Bacillota</taxon>
        <taxon>Bacilli</taxon>
        <taxon>Bacillales</taxon>
        <taxon>Bacillaceae</taxon>
        <taxon>Mesobacillus</taxon>
    </lineage>
</organism>
<sequence length="379" mass="41884">MDFTLSETQEVFKSTANKFFKEKCTITALKEAEKSAKNYSPALYKEIADLGFVGLIIPEEYGGAGGTFMDLAIVVEEAGYANLPTPFLSTIAYGAIPLLQSGTEEQKQKLLPRIAEGEFIFTGAFSEPQSHYDYRLIKSTLSDKGSTYSLNGKKLFVPFAESADYLLTLAKSSNGDVRLLLVKGGQPDILITSIPAIGPERVYEVNYRDVPLTSEDVLGNGGDGWSQTNRVIQMATALECIEMVGVLRRAVEVTNEYVKERRQFNRPIGSYQSVQHRLSDMLTVVEGGRLAAYQAMWRLAEGLPADRELAIAKAWLSKEGQNVLTGAHQLHGGMGIDIDYPLQFCFRRFKRFQLSMGTAPIHLKKIASSLERKAVATKV</sequence>
<evidence type="ECO:0000313" key="10">
    <source>
        <dbReference type="EMBL" id="SEN04359.1"/>
    </source>
</evidence>
<dbReference type="GO" id="GO:0050660">
    <property type="term" value="F:flavin adenine dinucleotide binding"/>
    <property type="evidence" value="ECO:0007669"/>
    <property type="project" value="InterPro"/>
</dbReference>
<dbReference type="Gene3D" id="2.40.110.10">
    <property type="entry name" value="Butyryl-CoA Dehydrogenase, subunit A, domain 2"/>
    <property type="match status" value="1"/>
</dbReference>
<dbReference type="InterPro" id="IPR009075">
    <property type="entry name" value="AcylCo_DH/oxidase_C"/>
</dbReference>
<comment type="cofactor">
    <cofactor evidence="1 6">
        <name>FAD</name>
        <dbReference type="ChEBI" id="CHEBI:57692"/>
    </cofactor>
</comment>
<keyword evidence="5 6" id="KW-0560">Oxidoreductase</keyword>
<dbReference type="InterPro" id="IPR013786">
    <property type="entry name" value="AcylCoA_DH/ox_N"/>
</dbReference>
<dbReference type="OrthoDB" id="7328575at2"/>
<protein>
    <submittedName>
        <fullName evidence="10">Acyl-CoA dehydrogenase</fullName>
    </submittedName>
</protein>
<dbReference type="Gene3D" id="1.20.140.10">
    <property type="entry name" value="Butyryl-CoA Dehydrogenase, subunit A, domain 3"/>
    <property type="match status" value="1"/>
</dbReference>
<evidence type="ECO:0000259" key="8">
    <source>
        <dbReference type="Pfam" id="PF02770"/>
    </source>
</evidence>
<proteinExistence type="inferred from homology"/>
<dbReference type="InterPro" id="IPR009100">
    <property type="entry name" value="AcylCoA_DH/oxidase_NM_dom_sf"/>
</dbReference>
<dbReference type="Pfam" id="PF02770">
    <property type="entry name" value="Acyl-CoA_dh_M"/>
    <property type="match status" value="1"/>
</dbReference>
<reference evidence="11" key="1">
    <citation type="submission" date="2016-10" db="EMBL/GenBank/DDBJ databases">
        <authorList>
            <person name="Varghese N."/>
            <person name="Submissions S."/>
        </authorList>
    </citation>
    <scope>NUCLEOTIDE SEQUENCE [LARGE SCALE GENOMIC DNA]</scope>
    <source>
        <strain evidence="11">B48,IBRC-M 10115,DSM 25386,CECT 8001</strain>
    </source>
</reference>
<evidence type="ECO:0000256" key="3">
    <source>
        <dbReference type="ARBA" id="ARBA00022630"/>
    </source>
</evidence>
<dbReference type="InterPro" id="IPR046373">
    <property type="entry name" value="Acyl-CoA_Oxase/DH_mid-dom_sf"/>
</dbReference>
<evidence type="ECO:0000256" key="6">
    <source>
        <dbReference type="RuleBase" id="RU362125"/>
    </source>
</evidence>
<feature type="domain" description="Acyl-CoA dehydrogenase/oxidase N-terminal" evidence="9">
    <location>
        <begin position="6"/>
        <end position="118"/>
    </location>
</feature>
<dbReference type="InterPro" id="IPR036250">
    <property type="entry name" value="AcylCo_DH-like_C"/>
</dbReference>
<keyword evidence="11" id="KW-1185">Reference proteome</keyword>
<dbReference type="InterPro" id="IPR037069">
    <property type="entry name" value="AcylCoA_DH/ox_N_sf"/>
</dbReference>
<evidence type="ECO:0000259" key="7">
    <source>
        <dbReference type="Pfam" id="PF00441"/>
    </source>
</evidence>
<dbReference type="GO" id="GO:0003995">
    <property type="term" value="F:acyl-CoA dehydrogenase activity"/>
    <property type="evidence" value="ECO:0007669"/>
    <property type="project" value="TreeGrafter"/>
</dbReference>
<name>A0A1H8DAS0_9BACI</name>
<comment type="similarity">
    <text evidence="2 6">Belongs to the acyl-CoA dehydrogenase family.</text>
</comment>
<dbReference type="Pfam" id="PF00441">
    <property type="entry name" value="Acyl-CoA_dh_1"/>
    <property type="match status" value="1"/>
</dbReference>
<evidence type="ECO:0000259" key="9">
    <source>
        <dbReference type="Pfam" id="PF02771"/>
    </source>
</evidence>
<keyword evidence="3 6" id="KW-0285">Flavoprotein</keyword>
<gene>
    <name evidence="10" type="ORF">SAMN05192533_108147</name>
</gene>
<dbReference type="EMBL" id="FOBW01000008">
    <property type="protein sequence ID" value="SEN04359.1"/>
    <property type="molecule type" value="Genomic_DNA"/>
</dbReference>
<dbReference type="CDD" id="cd00567">
    <property type="entry name" value="ACAD"/>
    <property type="match status" value="1"/>
</dbReference>
<evidence type="ECO:0000256" key="1">
    <source>
        <dbReference type="ARBA" id="ARBA00001974"/>
    </source>
</evidence>
<feature type="domain" description="Acyl-CoA dehydrogenase/oxidase C-terminal" evidence="7">
    <location>
        <begin position="222"/>
        <end position="370"/>
    </location>
</feature>
<dbReference type="PANTHER" id="PTHR43884">
    <property type="entry name" value="ACYL-COA DEHYDROGENASE"/>
    <property type="match status" value="1"/>
</dbReference>
<evidence type="ECO:0000256" key="5">
    <source>
        <dbReference type="ARBA" id="ARBA00023002"/>
    </source>
</evidence>
<dbReference type="Proteomes" id="UP000198553">
    <property type="component" value="Unassembled WGS sequence"/>
</dbReference>
<dbReference type="InterPro" id="IPR006091">
    <property type="entry name" value="Acyl-CoA_Oxase/DH_mid-dom"/>
</dbReference>
<keyword evidence="4 6" id="KW-0274">FAD</keyword>
<dbReference type="SUPFAM" id="SSF47203">
    <property type="entry name" value="Acyl-CoA dehydrogenase C-terminal domain-like"/>
    <property type="match status" value="1"/>
</dbReference>